<feature type="region of interest" description="Disordered" evidence="1">
    <location>
        <begin position="84"/>
        <end position="128"/>
    </location>
</feature>
<protein>
    <submittedName>
        <fullName evidence="2">Uncharacterized protein</fullName>
    </submittedName>
</protein>
<feature type="compositionally biased region" description="Basic and acidic residues" evidence="1">
    <location>
        <begin position="7"/>
        <end position="32"/>
    </location>
</feature>
<name>A0A2A2LE80_9BILA</name>
<feature type="region of interest" description="Disordered" evidence="1">
    <location>
        <begin position="1"/>
        <end position="69"/>
    </location>
</feature>
<reference evidence="2 3" key="1">
    <citation type="journal article" date="2017" name="Curr. Biol.">
        <title>Genome architecture and evolution of a unichromosomal asexual nematode.</title>
        <authorList>
            <person name="Fradin H."/>
            <person name="Zegar C."/>
            <person name="Gutwein M."/>
            <person name="Lucas J."/>
            <person name="Kovtun M."/>
            <person name="Corcoran D."/>
            <person name="Baugh L.R."/>
            <person name="Kiontke K."/>
            <person name="Gunsalus K."/>
            <person name="Fitch D.H."/>
            <person name="Piano F."/>
        </authorList>
    </citation>
    <scope>NUCLEOTIDE SEQUENCE [LARGE SCALE GENOMIC DNA]</scope>
    <source>
        <strain evidence="2">PF1309</strain>
    </source>
</reference>
<evidence type="ECO:0000313" key="3">
    <source>
        <dbReference type="Proteomes" id="UP000218231"/>
    </source>
</evidence>
<dbReference type="EMBL" id="LIAE01006839">
    <property type="protein sequence ID" value="PAV84536.1"/>
    <property type="molecule type" value="Genomic_DNA"/>
</dbReference>
<keyword evidence="3" id="KW-1185">Reference proteome</keyword>
<comment type="caution">
    <text evidence="2">The sequence shown here is derived from an EMBL/GenBank/DDBJ whole genome shotgun (WGS) entry which is preliminary data.</text>
</comment>
<accession>A0A2A2LE80</accession>
<gene>
    <name evidence="2" type="ORF">WR25_22045</name>
</gene>
<dbReference type="AlphaFoldDB" id="A0A2A2LE80"/>
<evidence type="ECO:0000256" key="1">
    <source>
        <dbReference type="SAM" id="MobiDB-lite"/>
    </source>
</evidence>
<dbReference type="OrthoDB" id="196131at2759"/>
<dbReference type="Proteomes" id="UP000218231">
    <property type="component" value="Unassembled WGS sequence"/>
</dbReference>
<organism evidence="2 3">
    <name type="scientific">Diploscapter pachys</name>
    <dbReference type="NCBI Taxonomy" id="2018661"/>
    <lineage>
        <taxon>Eukaryota</taxon>
        <taxon>Metazoa</taxon>
        <taxon>Ecdysozoa</taxon>
        <taxon>Nematoda</taxon>
        <taxon>Chromadorea</taxon>
        <taxon>Rhabditida</taxon>
        <taxon>Rhabditina</taxon>
        <taxon>Rhabditomorpha</taxon>
        <taxon>Rhabditoidea</taxon>
        <taxon>Rhabditidae</taxon>
        <taxon>Diploscapter</taxon>
    </lineage>
</organism>
<feature type="compositionally biased region" description="Basic and acidic residues" evidence="1">
    <location>
        <begin position="101"/>
        <end position="128"/>
    </location>
</feature>
<sequence>MNEEYEGVGRNERLQRRRQGADRAAQKDKLRMGMDWNEDEHAQKDNSQCEPQRGRQQRRKRDKRMAGLTAACCRGVEGLREKVEETMKMAGKGQRRRVRKVQTDKPEQNREEERKEEKEQDGRVQRQR</sequence>
<evidence type="ECO:0000313" key="2">
    <source>
        <dbReference type="EMBL" id="PAV84536.1"/>
    </source>
</evidence>
<proteinExistence type="predicted"/>